<evidence type="ECO:0000313" key="3">
    <source>
        <dbReference type="Proteomes" id="UP000235371"/>
    </source>
</evidence>
<feature type="domain" description="2EXR" evidence="1">
    <location>
        <begin position="14"/>
        <end position="141"/>
    </location>
</feature>
<sequence>METQLRNNTVLQYFPRFKRFPIEIRCMIWGCAVHLCHSQFIQVSISDPQLLEVDAYPSNATWKHLFFSTHPNVPSLLHACRESRQAAKVFYTKGWETKSDGWSCDGWAQFPEQRADPTDCEIGDEFEDVGKGLYWRPDRDVVVFKHDKEPYACQKTSICKAEGAAYGLYPDERVRFLLMPQEIFERSLHFGNLQVPNVEILFVLVEKPREDPVLAGFGISERYTDDKFRGWVEREQEEWSEADFVGRLFNSFERKSTLGKIVVRIVTNLDEVSQIVADWPSPAELAQP</sequence>
<gene>
    <name evidence="2" type="ORF">K444DRAFT_430632</name>
</gene>
<protein>
    <recommendedName>
        <fullName evidence="1">2EXR domain-containing protein</fullName>
    </recommendedName>
</protein>
<dbReference type="PANTHER" id="PTHR35910">
    <property type="entry name" value="2EXR DOMAIN-CONTAINING PROTEIN"/>
    <property type="match status" value="1"/>
</dbReference>
<organism evidence="2 3">
    <name type="scientific">Hyaloscypha bicolor E</name>
    <dbReference type="NCBI Taxonomy" id="1095630"/>
    <lineage>
        <taxon>Eukaryota</taxon>
        <taxon>Fungi</taxon>
        <taxon>Dikarya</taxon>
        <taxon>Ascomycota</taxon>
        <taxon>Pezizomycotina</taxon>
        <taxon>Leotiomycetes</taxon>
        <taxon>Helotiales</taxon>
        <taxon>Hyaloscyphaceae</taxon>
        <taxon>Hyaloscypha</taxon>
        <taxon>Hyaloscypha bicolor</taxon>
    </lineage>
</organism>
<dbReference type="AlphaFoldDB" id="A0A2J6T8J1"/>
<reference evidence="2 3" key="1">
    <citation type="submission" date="2016-04" db="EMBL/GenBank/DDBJ databases">
        <title>A degradative enzymes factory behind the ericoid mycorrhizal symbiosis.</title>
        <authorList>
            <consortium name="DOE Joint Genome Institute"/>
            <person name="Martino E."/>
            <person name="Morin E."/>
            <person name="Grelet G."/>
            <person name="Kuo A."/>
            <person name="Kohler A."/>
            <person name="Daghino S."/>
            <person name="Barry K."/>
            <person name="Choi C."/>
            <person name="Cichocki N."/>
            <person name="Clum A."/>
            <person name="Copeland A."/>
            <person name="Hainaut M."/>
            <person name="Haridas S."/>
            <person name="Labutti K."/>
            <person name="Lindquist E."/>
            <person name="Lipzen A."/>
            <person name="Khouja H.-R."/>
            <person name="Murat C."/>
            <person name="Ohm R."/>
            <person name="Olson A."/>
            <person name="Spatafora J."/>
            <person name="Veneault-Fourrey C."/>
            <person name="Henrissat B."/>
            <person name="Grigoriev I."/>
            <person name="Martin F."/>
            <person name="Perotto S."/>
        </authorList>
    </citation>
    <scope>NUCLEOTIDE SEQUENCE [LARGE SCALE GENOMIC DNA]</scope>
    <source>
        <strain evidence="2 3">E</strain>
    </source>
</reference>
<dbReference type="Proteomes" id="UP000235371">
    <property type="component" value="Unassembled WGS sequence"/>
</dbReference>
<name>A0A2J6T8J1_9HELO</name>
<accession>A0A2J6T8J1</accession>
<proteinExistence type="predicted"/>
<evidence type="ECO:0000259" key="1">
    <source>
        <dbReference type="Pfam" id="PF20150"/>
    </source>
</evidence>
<dbReference type="OrthoDB" id="3480010at2759"/>
<dbReference type="EMBL" id="KZ613817">
    <property type="protein sequence ID" value="PMD59335.1"/>
    <property type="molecule type" value="Genomic_DNA"/>
</dbReference>
<dbReference type="PANTHER" id="PTHR35910:SF6">
    <property type="entry name" value="2EXR DOMAIN-CONTAINING PROTEIN"/>
    <property type="match status" value="1"/>
</dbReference>
<dbReference type="GeneID" id="36580840"/>
<dbReference type="InParanoid" id="A0A2J6T8J1"/>
<dbReference type="RefSeq" id="XP_024736239.1">
    <property type="nucleotide sequence ID" value="XM_024872760.1"/>
</dbReference>
<keyword evidence="3" id="KW-1185">Reference proteome</keyword>
<evidence type="ECO:0000313" key="2">
    <source>
        <dbReference type="EMBL" id="PMD59335.1"/>
    </source>
</evidence>
<dbReference type="InterPro" id="IPR045518">
    <property type="entry name" value="2EXR"/>
</dbReference>
<dbReference type="Pfam" id="PF20150">
    <property type="entry name" value="2EXR"/>
    <property type="match status" value="1"/>
</dbReference>